<keyword evidence="3 6" id="KW-0479">Metal-binding</keyword>
<dbReference type="Pfam" id="PF00034">
    <property type="entry name" value="Cytochrom_C"/>
    <property type="match status" value="1"/>
</dbReference>
<keyword evidence="5 6" id="KW-0408">Iron</keyword>
<accession>A0A0T6DSZ2</accession>
<dbReference type="GO" id="GO:0009055">
    <property type="term" value="F:electron transfer activity"/>
    <property type="evidence" value="ECO:0007669"/>
    <property type="project" value="InterPro"/>
</dbReference>
<evidence type="ECO:0000313" key="8">
    <source>
        <dbReference type="EMBL" id="KRU22759.1"/>
    </source>
</evidence>
<dbReference type="PROSITE" id="PS51257">
    <property type="entry name" value="PROKAR_LIPOPROTEIN"/>
    <property type="match status" value="1"/>
</dbReference>
<dbReference type="Gene3D" id="1.10.760.10">
    <property type="entry name" value="Cytochrome c-like domain"/>
    <property type="match status" value="1"/>
</dbReference>
<evidence type="ECO:0000256" key="5">
    <source>
        <dbReference type="ARBA" id="ARBA00023004"/>
    </source>
</evidence>
<dbReference type="STRING" id="554343.AS194_07065"/>
<dbReference type="InterPro" id="IPR002327">
    <property type="entry name" value="Cyt_c_1A/1B"/>
</dbReference>
<reference evidence="8 9" key="1">
    <citation type="submission" date="2015-11" db="EMBL/GenBank/DDBJ databases">
        <title>Permanent draft genome of Psychrobacter piscatorii LQ58.</title>
        <authorList>
            <person name="Zhou M."/>
            <person name="Dong B."/>
            <person name="Liu Q."/>
        </authorList>
    </citation>
    <scope>NUCLEOTIDE SEQUENCE [LARGE SCALE GENOMIC DNA]</scope>
    <source>
        <strain evidence="8 9">LQ58</strain>
    </source>
</reference>
<keyword evidence="4" id="KW-0249">Electron transport</keyword>
<evidence type="ECO:0000256" key="4">
    <source>
        <dbReference type="ARBA" id="ARBA00022982"/>
    </source>
</evidence>
<keyword evidence="1" id="KW-0813">Transport</keyword>
<dbReference type="GO" id="GO:0020037">
    <property type="term" value="F:heme binding"/>
    <property type="evidence" value="ECO:0007669"/>
    <property type="project" value="InterPro"/>
</dbReference>
<protein>
    <submittedName>
        <fullName evidence="8">Cytochrome C</fullName>
    </submittedName>
</protein>
<dbReference type="AlphaFoldDB" id="A0A0T6DSZ2"/>
<comment type="caution">
    <text evidence="8">The sequence shown here is derived from an EMBL/GenBank/DDBJ whole genome shotgun (WGS) entry which is preliminary data.</text>
</comment>
<dbReference type="SUPFAM" id="SSF46626">
    <property type="entry name" value="Cytochrome c"/>
    <property type="match status" value="1"/>
</dbReference>
<dbReference type="Proteomes" id="UP000051202">
    <property type="component" value="Unassembled WGS sequence"/>
</dbReference>
<sequence length="152" mass="16548">MSIISKYQISSLFAAVLLLTACEHTPPDHRDPVTLPLYVNGDADNGSLIYQDACSQCHQLNAGLNKKGPQLMNIYGAPAAELKDYTYSEGLTESGWVWDAKTLDPYIADAQKAMPDSKMLSDPMPDAKERADVIAYLSTLRADAPIVVDDAN</sequence>
<evidence type="ECO:0000256" key="3">
    <source>
        <dbReference type="ARBA" id="ARBA00022723"/>
    </source>
</evidence>
<dbReference type="InterPro" id="IPR036909">
    <property type="entry name" value="Cyt_c-like_dom_sf"/>
</dbReference>
<evidence type="ECO:0000256" key="6">
    <source>
        <dbReference type="PROSITE-ProRule" id="PRU00433"/>
    </source>
</evidence>
<dbReference type="EMBL" id="LNDJ01000058">
    <property type="protein sequence ID" value="KRU22759.1"/>
    <property type="molecule type" value="Genomic_DNA"/>
</dbReference>
<keyword evidence="2 6" id="KW-0349">Heme</keyword>
<organism evidence="8 9">
    <name type="scientific">Psychrobacter piscatorii</name>
    <dbReference type="NCBI Taxonomy" id="554343"/>
    <lineage>
        <taxon>Bacteria</taxon>
        <taxon>Pseudomonadati</taxon>
        <taxon>Pseudomonadota</taxon>
        <taxon>Gammaproteobacteria</taxon>
        <taxon>Moraxellales</taxon>
        <taxon>Moraxellaceae</taxon>
        <taxon>Psychrobacter</taxon>
    </lineage>
</organism>
<evidence type="ECO:0000259" key="7">
    <source>
        <dbReference type="PROSITE" id="PS51007"/>
    </source>
</evidence>
<dbReference type="PANTHER" id="PTHR11961">
    <property type="entry name" value="CYTOCHROME C"/>
    <property type="match status" value="1"/>
</dbReference>
<dbReference type="InterPro" id="IPR009056">
    <property type="entry name" value="Cyt_c-like_dom"/>
</dbReference>
<evidence type="ECO:0000256" key="2">
    <source>
        <dbReference type="ARBA" id="ARBA00022617"/>
    </source>
</evidence>
<keyword evidence="9" id="KW-1185">Reference proteome</keyword>
<dbReference type="PRINTS" id="PR00604">
    <property type="entry name" value="CYTCHRMECIAB"/>
</dbReference>
<evidence type="ECO:0000313" key="9">
    <source>
        <dbReference type="Proteomes" id="UP000051202"/>
    </source>
</evidence>
<evidence type="ECO:0000256" key="1">
    <source>
        <dbReference type="ARBA" id="ARBA00022448"/>
    </source>
</evidence>
<proteinExistence type="predicted"/>
<dbReference type="RefSeq" id="WP_058024410.1">
    <property type="nucleotide sequence ID" value="NZ_LNDJ01000058.1"/>
</dbReference>
<gene>
    <name evidence="8" type="ORF">AS194_07065</name>
</gene>
<feature type="domain" description="Cytochrome c" evidence="7">
    <location>
        <begin position="41"/>
        <end position="141"/>
    </location>
</feature>
<dbReference type="GeneID" id="300923367"/>
<dbReference type="PROSITE" id="PS51007">
    <property type="entry name" value="CYTC"/>
    <property type="match status" value="1"/>
</dbReference>
<dbReference type="GO" id="GO:0046872">
    <property type="term" value="F:metal ion binding"/>
    <property type="evidence" value="ECO:0007669"/>
    <property type="project" value="UniProtKB-KW"/>
</dbReference>
<name>A0A0T6DSZ2_9GAMM</name>